<dbReference type="VEuPathDB" id="MicrosporidiaDB:NBO_8g0044"/>
<evidence type="ECO:0000256" key="4">
    <source>
        <dbReference type="ARBA" id="ARBA00022692"/>
    </source>
</evidence>
<dbReference type="GO" id="GO:0046923">
    <property type="term" value="F:ER retention sequence binding"/>
    <property type="evidence" value="ECO:0007669"/>
    <property type="project" value="InterPro"/>
</dbReference>
<keyword evidence="10 12" id="KW-0675">Receptor</keyword>
<comment type="subcellular location">
    <subcellularLocation>
        <location evidence="1">Endoplasmic reticulum membrane</location>
        <topology evidence="1">Multi-pass membrane protein</topology>
    </subcellularLocation>
</comment>
<evidence type="ECO:0000256" key="8">
    <source>
        <dbReference type="ARBA" id="ARBA00022989"/>
    </source>
</evidence>
<evidence type="ECO:0000256" key="7">
    <source>
        <dbReference type="ARBA" id="ARBA00022927"/>
    </source>
</evidence>
<organism evidence="12 13">
    <name type="scientific">Nosema bombycis (strain CQ1 / CVCC 102059)</name>
    <name type="common">Microsporidian parasite</name>
    <name type="synonym">Pebrine of silkworm</name>
    <dbReference type="NCBI Taxonomy" id="578461"/>
    <lineage>
        <taxon>Eukaryota</taxon>
        <taxon>Fungi</taxon>
        <taxon>Fungi incertae sedis</taxon>
        <taxon>Microsporidia</taxon>
        <taxon>Nosematidae</taxon>
        <taxon>Nosema</taxon>
    </lineage>
</organism>
<keyword evidence="7" id="KW-0653">Protein transport</keyword>
<evidence type="ECO:0000313" key="13">
    <source>
        <dbReference type="Proteomes" id="UP000016927"/>
    </source>
</evidence>
<dbReference type="PANTHER" id="PTHR10585">
    <property type="entry name" value="ER LUMEN PROTEIN RETAINING RECEPTOR"/>
    <property type="match status" value="1"/>
</dbReference>
<keyword evidence="8 11" id="KW-1133">Transmembrane helix</keyword>
<evidence type="ECO:0000313" key="12">
    <source>
        <dbReference type="EMBL" id="EOB15180.1"/>
    </source>
</evidence>
<evidence type="ECO:0000256" key="6">
    <source>
        <dbReference type="ARBA" id="ARBA00022892"/>
    </source>
</evidence>
<dbReference type="GO" id="GO:0006621">
    <property type="term" value="P:protein retention in ER lumen"/>
    <property type="evidence" value="ECO:0007669"/>
    <property type="project" value="InterPro"/>
</dbReference>
<evidence type="ECO:0000256" key="3">
    <source>
        <dbReference type="ARBA" id="ARBA00022448"/>
    </source>
</evidence>
<evidence type="ECO:0000256" key="10">
    <source>
        <dbReference type="ARBA" id="ARBA00023170"/>
    </source>
</evidence>
<dbReference type="GO" id="GO:0016192">
    <property type="term" value="P:vesicle-mediated transport"/>
    <property type="evidence" value="ECO:0007669"/>
    <property type="project" value="UniProtKB-KW"/>
</dbReference>
<keyword evidence="5" id="KW-0256">Endoplasmic reticulum</keyword>
<feature type="transmembrane region" description="Helical" evidence="11">
    <location>
        <begin position="68"/>
        <end position="89"/>
    </location>
</feature>
<reference evidence="12 13" key="1">
    <citation type="journal article" date="2013" name="BMC Genomics">
        <title>Comparative genomics of parasitic silkworm microsporidia reveal an association between genome expansion and host adaptation.</title>
        <authorList>
            <person name="Pan G."/>
            <person name="Xu J."/>
            <person name="Li T."/>
            <person name="Xia Q."/>
            <person name="Liu S.L."/>
            <person name="Zhang G."/>
            <person name="Li S."/>
            <person name="Li C."/>
            <person name="Liu H."/>
            <person name="Yang L."/>
            <person name="Liu T."/>
            <person name="Zhang X."/>
            <person name="Wu Z."/>
            <person name="Fan W."/>
            <person name="Dang X."/>
            <person name="Xiang H."/>
            <person name="Tao M."/>
            <person name="Li Y."/>
            <person name="Hu J."/>
            <person name="Li Z."/>
            <person name="Lin L."/>
            <person name="Luo J."/>
            <person name="Geng L."/>
            <person name="Wang L."/>
            <person name="Long M."/>
            <person name="Wan Y."/>
            <person name="He N."/>
            <person name="Zhang Z."/>
            <person name="Lu C."/>
            <person name="Keeling P.J."/>
            <person name="Wang J."/>
            <person name="Xiang Z."/>
            <person name="Zhou Z."/>
        </authorList>
    </citation>
    <scope>NUCLEOTIDE SEQUENCE [LARGE SCALE GENOMIC DNA]</scope>
    <source>
        <strain evidence="13">CQ1 / CVCC 102059</strain>
    </source>
</reference>
<dbReference type="PRINTS" id="PR00660">
    <property type="entry name" value="ERLUMENR"/>
</dbReference>
<dbReference type="Proteomes" id="UP000016927">
    <property type="component" value="Unassembled WGS sequence"/>
</dbReference>
<protein>
    <submittedName>
        <fullName evidence="12">ER lumen protein retaining receptor</fullName>
    </submittedName>
</protein>
<evidence type="ECO:0000256" key="9">
    <source>
        <dbReference type="ARBA" id="ARBA00023136"/>
    </source>
</evidence>
<keyword evidence="9 11" id="KW-0472">Membrane</keyword>
<dbReference type="AlphaFoldDB" id="R0MLQ4"/>
<gene>
    <name evidence="12" type="primary">ERD2</name>
    <name evidence="12" type="ORF">NBO_8g0044</name>
</gene>
<dbReference type="EMBL" id="KB908916">
    <property type="protein sequence ID" value="EOB15180.1"/>
    <property type="molecule type" value="Genomic_DNA"/>
</dbReference>
<dbReference type="GO" id="GO:0005789">
    <property type="term" value="C:endoplasmic reticulum membrane"/>
    <property type="evidence" value="ECO:0007669"/>
    <property type="project" value="UniProtKB-SubCell"/>
</dbReference>
<feature type="transmembrane region" description="Helical" evidence="11">
    <location>
        <begin position="109"/>
        <end position="128"/>
    </location>
</feature>
<evidence type="ECO:0000256" key="1">
    <source>
        <dbReference type="ARBA" id="ARBA00004477"/>
    </source>
</evidence>
<dbReference type="OrthoDB" id="7694678at2759"/>
<dbReference type="STRING" id="578461.R0MLQ4"/>
<keyword evidence="6" id="KW-0931">ER-Golgi transport</keyword>
<dbReference type="PROSITE" id="PS00951">
    <property type="entry name" value="ER_LUMEN_RECEPTOR_1"/>
    <property type="match status" value="1"/>
</dbReference>
<proteinExistence type="inferred from homology"/>
<accession>R0MLQ4</accession>
<keyword evidence="4 11" id="KW-0812">Transmembrane</keyword>
<dbReference type="HOGENOM" id="CLU_057784_3_0_1"/>
<dbReference type="Pfam" id="PF00810">
    <property type="entry name" value="ER_lumen_recept"/>
    <property type="match status" value="1"/>
</dbReference>
<sequence length="132" mass="15551">MSTIENIANSFRFIGDFFHISSKVILAHKIEKTKSCSGLSFKTQFLYFVVFVSRYFDVFEFKYVKFMSLYNFILKISFIAFQSAIVYLIRLRYYASYDKKSDTFKISHLIIPSLVLSLFLKSKSVGFYDWGL</sequence>
<evidence type="ECO:0000256" key="11">
    <source>
        <dbReference type="SAM" id="Phobius"/>
    </source>
</evidence>
<name>R0MLQ4_NOSB1</name>
<keyword evidence="13" id="KW-1185">Reference proteome</keyword>
<evidence type="ECO:0000256" key="5">
    <source>
        <dbReference type="ARBA" id="ARBA00022824"/>
    </source>
</evidence>
<keyword evidence="3" id="KW-0813">Transport</keyword>
<dbReference type="OMA" id="YRISEVG"/>
<dbReference type="InterPro" id="IPR000133">
    <property type="entry name" value="ER_ret_rcpt"/>
</dbReference>
<dbReference type="GO" id="GO:0015031">
    <property type="term" value="P:protein transport"/>
    <property type="evidence" value="ECO:0007669"/>
    <property type="project" value="UniProtKB-KW"/>
</dbReference>
<evidence type="ECO:0000256" key="2">
    <source>
        <dbReference type="ARBA" id="ARBA00010120"/>
    </source>
</evidence>
<comment type="similarity">
    <text evidence="2">Belongs to the ERD2 family.</text>
</comment>